<feature type="transmembrane region" description="Helical" evidence="1">
    <location>
        <begin position="12"/>
        <end position="35"/>
    </location>
</feature>
<keyword evidence="1" id="KW-1133">Transmembrane helix</keyword>
<sequence>MDARTCRYYLWAWLMVFASSGFYSVILMAGLKQIFGVDDAYLNAVGLASFVVFCIFGVCYLAPRLKRIEFGEEERYTSVWGSRVGIVVGASIGTVLSFPVIDKVGFLRELPHWGSVGILFIVFACPVSVFSHYFWKPGRRH</sequence>
<keyword evidence="1" id="KW-0812">Transmembrane</keyword>
<keyword evidence="1" id="KW-0472">Membrane</keyword>
<proteinExistence type="predicted"/>
<gene>
    <name evidence="2" type="ORF">SAMN04490194_2636</name>
</gene>
<evidence type="ECO:0000256" key="1">
    <source>
        <dbReference type="SAM" id="Phobius"/>
    </source>
</evidence>
<dbReference type="Proteomes" id="UP000198985">
    <property type="component" value="Unassembled WGS sequence"/>
</dbReference>
<feature type="transmembrane region" description="Helical" evidence="1">
    <location>
        <begin position="113"/>
        <end position="135"/>
    </location>
</feature>
<name>A0A1H5JKE2_9PSED</name>
<reference evidence="2 3" key="1">
    <citation type="submission" date="2016-10" db="EMBL/GenBank/DDBJ databases">
        <authorList>
            <person name="de Groot N.N."/>
        </authorList>
    </citation>
    <scope>NUCLEOTIDE SEQUENCE [LARGE SCALE GENOMIC DNA]</scope>
    <source>
        <strain evidence="2 3">BS3662</strain>
    </source>
</reference>
<dbReference type="RefSeq" id="WP_084322853.1">
    <property type="nucleotide sequence ID" value="NZ_FNTY01000002.1"/>
</dbReference>
<dbReference type="AlphaFoldDB" id="A0A1H5JKE2"/>
<feature type="transmembrane region" description="Helical" evidence="1">
    <location>
        <begin position="41"/>
        <end position="63"/>
    </location>
</feature>
<evidence type="ECO:0000313" key="3">
    <source>
        <dbReference type="Proteomes" id="UP000198985"/>
    </source>
</evidence>
<organism evidence="2 3">
    <name type="scientific">Pseudomonas migulae</name>
    <dbReference type="NCBI Taxonomy" id="78543"/>
    <lineage>
        <taxon>Bacteria</taxon>
        <taxon>Pseudomonadati</taxon>
        <taxon>Pseudomonadota</taxon>
        <taxon>Gammaproteobacteria</taxon>
        <taxon>Pseudomonadales</taxon>
        <taxon>Pseudomonadaceae</taxon>
        <taxon>Pseudomonas</taxon>
    </lineage>
</organism>
<accession>A0A1H5JKE2</accession>
<protein>
    <submittedName>
        <fullName evidence="2">Uncharacterized protein</fullName>
    </submittedName>
</protein>
<feature type="transmembrane region" description="Helical" evidence="1">
    <location>
        <begin position="84"/>
        <end position="101"/>
    </location>
</feature>
<evidence type="ECO:0000313" key="2">
    <source>
        <dbReference type="EMBL" id="SEE53035.1"/>
    </source>
</evidence>
<dbReference type="EMBL" id="FNTY01000002">
    <property type="protein sequence ID" value="SEE53035.1"/>
    <property type="molecule type" value="Genomic_DNA"/>
</dbReference>